<dbReference type="PANTHER" id="PTHR45884:SF2">
    <property type="entry name" value="N-ACETYLTRANSFERASE ECO"/>
    <property type="match status" value="1"/>
</dbReference>
<name>M3BST4_SPHMS</name>
<dbReference type="OrthoDB" id="428854at2759"/>
<dbReference type="GO" id="GO:0000785">
    <property type="term" value="C:chromatin"/>
    <property type="evidence" value="ECO:0007669"/>
    <property type="project" value="TreeGrafter"/>
</dbReference>
<evidence type="ECO:0000256" key="9">
    <source>
        <dbReference type="ARBA" id="ARBA00023315"/>
    </source>
</evidence>
<evidence type="ECO:0008006" key="15">
    <source>
        <dbReference type="Google" id="ProtNLM"/>
    </source>
</evidence>
<keyword evidence="4" id="KW-0479">Metal-binding</keyword>
<evidence type="ECO:0000313" key="14">
    <source>
        <dbReference type="Proteomes" id="UP000016931"/>
    </source>
</evidence>
<dbReference type="GO" id="GO:0005634">
    <property type="term" value="C:nucleus"/>
    <property type="evidence" value="ECO:0007669"/>
    <property type="project" value="UniProtKB-SubCell"/>
</dbReference>
<proteinExistence type="inferred from homology"/>
<dbReference type="eggNOG" id="KOG3014">
    <property type="taxonomic scope" value="Eukaryota"/>
</dbReference>
<dbReference type="InterPro" id="IPR028005">
    <property type="entry name" value="AcTrfase_ESCO_Znf_dom"/>
</dbReference>
<feature type="domain" description="N-acetyltransferase ESCO zinc-finger" evidence="11">
    <location>
        <begin position="1"/>
        <end position="38"/>
    </location>
</feature>
<feature type="coiled-coil region" evidence="10">
    <location>
        <begin position="147"/>
        <end position="174"/>
    </location>
</feature>
<dbReference type="GO" id="GO:0007064">
    <property type="term" value="P:mitotic sister chromatid cohesion"/>
    <property type="evidence" value="ECO:0007669"/>
    <property type="project" value="TreeGrafter"/>
</dbReference>
<keyword evidence="14" id="KW-1185">Reference proteome</keyword>
<keyword evidence="10" id="KW-0175">Coiled coil</keyword>
<sequence length="263" mass="30020">QMQMSLGQKVNRRCDTCGMEYVPSSAEDRKLHDKYHKQNLDGFDLGKDFVAKKRRDGRKLSVFKGVKEGDAIVYLDCYDNHHRKKKGQAVLEVVQRELGAVAIPEAEIWDLKNEEINIPESKYKSFLYIRGNKCVGYLLTQRIAAALEVLKARKQQEADAAKALEDELAEASQHPLHLSDTRHSAVMGISRIWTSSSHRSHGIAQCLLNTAINRHNSIRDLDDHHEEAYTRKQDVAFSQPTEAGAKLARKWFGRAYGWRVYVD</sequence>
<evidence type="ECO:0000313" key="13">
    <source>
        <dbReference type="EMBL" id="EMF09153.1"/>
    </source>
</evidence>
<evidence type="ECO:0000256" key="2">
    <source>
        <dbReference type="ARBA" id="ARBA00005816"/>
    </source>
</evidence>
<dbReference type="GO" id="GO:0061733">
    <property type="term" value="F:protein-lysine-acetyltransferase activity"/>
    <property type="evidence" value="ECO:0007669"/>
    <property type="project" value="TreeGrafter"/>
</dbReference>
<keyword evidence="3" id="KW-0808">Transferase</keyword>
<dbReference type="RefSeq" id="XP_016757274.1">
    <property type="nucleotide sequence ID" value="XM_016910513.2"/>
</dbReference>
<dbReference type="Proteomes" id="UP000016931">
    <property type="component" value="Unassembled WGS sequence"/>
</dbReference>
<gene>
    <name evidence="13" type="ORF">SEPMUDRAFT_8993</name>
</gene>
<evidence type="ECO:0000256" key="6">
    <source>
        <dbReference type="ARBA" id="ARBA00022833"/>
    </source>
</evidence>
<keyword evidence="9" id="KW-0012">Acyltransferase</keyword>
<keyword evidence="7" id="KW-0539">Nucleus</keyword>
<dbReference type="OMA" id="WHVYEES"/>
<dbReference type="GO" id="GO:0008270">
    <property type="term" value="F:zinc ion binding"/>
    <property type="evidence" value="ECO:0007669"/>
    <property type="project" value="UniProtKB-KW"/>
</dbReference>
<feature type="non-terminal residue" evidence="13">
    <location>
        <position position="1"/>
    </location>
</feature>
<evidence type="ECO:0000256" key="3">
    <source>
        <dbReference type="ARBA" id="ARBA00022679"/>
    </source>
</evidence>
<comment type="similarity">
    <text evidence="2">Belongs to the acetyltransferase family. ECO subfamily.</text>
</comment>
<dbReference type="PANTHER" id="PTHR45884">
    <property type="entry name" value="N-ACETYLTRANSFERASE ECO"/>
    <property type="match status" value="1"/>
</dbReference>
<evidence type="ECO:0000256" key="7">
    <source>
        <dbReference type="ARBA" id="ARBA00023242"/>
    </source>
</evidence>
<evidence type="ECO:0000259" key="11">
    <source>
        <dbReference type="Pfam" id="PF13878"/>
    </source>
</evidence>
<evidence type="ECO:0000256" key="1">
    <source>
        <dbReference type="ARBA" id="ARBA00004123"/>
    </source>
</evidence>
<dbReference type="STRING" id="692275.M3BST4"/>
<reference evidence="13 14" key="1">
    <citation type="journal article" date="2012" name="PLoS Pathog.">
        <title>Diverse lifestyles and strategies of plant pathogenesis encoded in the genomes of eighteen Dothideomycetes fungi.</title>
        <authorList>
            <person name="Ohm R.A."/>
            <person name="Feau N."/>
            <person name="Henrissat B."/>
            <person name="Schoch C.L."/>
            <person name="Horwitz B.A."/>
            <person name="Barry K.W."/>
            <person name="Condon B.J."/>
            <person name="Copeland A.C."/>
            <person name="Dhillon B."/>
            <person name="Glaser F."/>
            <person name="Hesse C.N."/>
            <person name="Kosti I."/>
            <person name="LaButti K."/>
            <person name="Lindquist E.A."/>
            <person name="Lucas S."/>
            <person name="Salamov A.A."/>
            <person name="Bradshaw R.E."/>
            <person name="Ciuffetti L."/>
            <person name="Hamelin R.C."/>
            <person name="Kema G.H.J."/>
            <person name="Lawrence C."/>
            <person name="Scott J.A."/>
            <person name="Spatafora J.W."/>
            <person name="Turgeon B.G."/>
            <person name="de Wit P.J.G.M."/>
            <person name="Zhong S."/>
            <person name="Goodwin S.B."/>
            <person name="Grigoriev I.V."/>
        </authorList>
    </citation>
    <scope>NUCLEOTIDE SEQUENCE [LARGE SCALE GENOMIC DNA]</scope>
    <source>
        <strain evidence="13 14">SO2202</strain>
    </source>
</reference>
<evidence type="ECO:0000256" key="4">
    <source>
        <dbReference type="ARBA" id="ARBA00022723"/>
    </source>
</evidence>
<dbReference type="InterPro" id="IPR028009">
    <property type="entry name" value="ESCO_Acetyltransf_dom"/>
</dbReference>
<evidence type="ECO:0000259" key="12">
    <source>
        <dbReference type="Pfam" id="PF13880"/>
    </source>
</evidence>
<keyword evidence="8" id="KW-0131">Cell cycle</keyword>
<accession>M3BST4</accession>
<dbReference type="AlphaFoldDB" id="M3BST4"/>
<evidence type="ECO:0000256" key="5">
    <source>
        <dbReference type="ARBA" id="ARBA00022771"/>
    </source>
</evidence>
<dbReference type="Pfam" id="PF13880">
    <property type="entry name" value="Acetyltransf_13"/>
    <property type="match status" value="1"/>
</dbReference>
<feature type="non-terminal residue" evidence="13">
    <location>
        <position position="263"/>
    </location>
</feature>
<keyword evidence="5" id="KW-0863">Zinc-finger</keyword>
<evidence type="ECO:0000256" key="8">
    <source>
        <dbReference type="ARBA" id="ARBA00023306"/>
    </source>
</evidence>
<keyword evidence="6" id="KW-0862">Zinc</keyword>
<protein>
    <recommendedName>
        <fullName evidence="15">Sister chromatid cohesion acetyltransferase Eco1</fullName>
    </recommendedName>
</protein>
<feature type="domain" description="N-acetyltransferase ESCO acetyl-transferase" evidence="12">
    <location>
        <begin position="183"/>
        <end position="261"/>
    </location>
</feature>
<dbReference type="GeneID" id="27907650"/>
<organism evidence="13 14">
    <name type="scientific">Sphaerulina musiva (strain SO2202)</name>
    <name type="common">Poplar stem canker fungus</name>
    <name type="synonym">Septoria musiva</name>
    <dbReference type="NCBI Taxonomy" id="692275"/>
    <lineage>
        <taxon>Eukaryota</taxon>
        <taxon>Fungi</taxon>
        <taxon>Dikarya</taxon>
        <taxon>Ascomycota</taxon>
        <taxon>Pezizomycotina</taxon>
        <taxon>Dothideomycetes</taxon>
        <taxon>Dothideomycetidae</taxon>
        <taxon>Mycosphaerellales</taxon>
        <taxon>Mycosphaerellaceae</taxon>
        <taxon>Sphaerulina</taxon>
    </lineage>
</organism>
<dbReference type="HOGENOM" id="CLU_039183_2_0_1"/>
<dbReference type="Pfam" id="PF13878">
    <property type="entry name" value="zf-C2H2_3"/>
    <property type="match status" value="1"/>
</dbReference>
<dbReference type="EMBL" id="KB456270">
    <property type="protein sequence ID" value="EMF09153.1"/>
    <property type="molecule type" value="Genomic_DNA"/>
</dbReference>
<evidence type="ECO:0000256" key="10">
    <source>
        <dbReference type="SAM" id="Coils"/>
    </source>
</evidence>
<comment type="subcellular location">
    <subcellularLocation>
        <location evidence="1">Nucleus</location>
    </subcellularLocation>
</comment>